<dbReference type="AlphaFoldDB" id="A0A4R9LNQ5"/>
<evidence type="ECO:0000313" key="5">
    <source>
        <dbReference type="Proteomes" id="UP000298264"/>
    </source>
</evidence>
<dbReference type="InterPro" id="IPR050570">
    <property type="entry name" value="Cell_wall_metabolism_enzyme"/>
</dbReference>
<feature type="signal peptide" evidence="2">
    <location>
        <begin position="1"/>
        <end position="24"/>
    </location>
</feature>
<dbReference type="CDD" id="cd12797">
    <property type="entry name" value="M23_peptidase"/>
    <property type="match status" value="1"/>
</dbReference>
<sequence length="261" mass="29641">MKRKRYLFTILAAMVFVVTFSAFASYQKRKNEPAFLDNHDFQRYQEKWGLWVDFRSEKKTLLEKTVEFGADYDDVISLNAISEKEKKKLGRPIFVPYSREYSNSLQEAGSYREAIGTEIDQFIWPVLPNGKTRISSRIGRRWNTLHTGVDIAIPKNSIVLAAADGLVEVSGRSGDYGNAVKIYHNDLNHFHTVYGHNNVVLVKPGDFVKKGQIIALSGNTGKSTGPHVHFEVRYHNVYLNPENFLTPFEEGVATSMVSFAN</sequence>
<dbReference type="Proteomes" id="UP000298264">
    <property type="component" value="Unassembled WGS sequence"/>
</dbReference>
<dbReference type="SUPFAM" id="SSF51261">
    <property type="entry name" value="Duplicated hybrid motif"/>
    <property type="match status" value="1"/>
</dbReference>
<dbReference type="OrthoDB" id="9814460at2"/>
<proteinExistence type="predicted"/>
<organism evidence="4 5">
    <name type="scientific">Leptospira ilyithenensis</name>
    <dbReference type="NCBI Taxonomy" id="2484901"/>
    <lineage>
        <taxon>Bacteria</taxon>
        <taxon>Pseudomonadati</taxon>
        <taxon>Spirochaetota</taxon>
        <taxon>Spirochaetia</taxon>
        <taxon>Leptospirales</taxon>
        <taxon>Leptospiraceae</taxon>
        <taxon>Leptospira</taxon>
    </lineage>
</organism>
<feature type="domain" description="M23ase beta-sheet core" evidence="3">
    <location>
        <begin position="145"/>
        <end position="241"/>
    </location>
</feature>
<dbReference type="GO" id="GO:0004222">
    <property type="term" value="F:metalloendopeptidase activity"/>
    <property type="evidence" value="ECO:0007669"/>
    <property type="project" value="TreeGrafter"/>
</dbReference>
<dbReference type="InterPro" id="IPR011055">
    <property type="entry name" value="Dup_hybrid_motif"/>
</dbReference>
<dbReference type="RefSeq" id="WP_135764819.1">
    <property type="nucleotide sequence ID" value="NZ_RQHV01000053.1"/>
</dbReference>
<dbReference type="PANTHER" id="PTHR21666">
    <property type="entry name" value="PEPTIDASE-RELATED"/>
    <property type="match status" value="1"/>
</dbReference>
<evidence type="ECO:0000256" key="2">
    <source>
        <dbReference type="SAM" id="SignalP"/>
    </source>
</evidence>
<keyword evidence="5" id="KW-1185">Reference proteome</keyword>
<protein>
    <submittedName>
        <fullName evidence="4">M23 family metallopeptidase</fullName>
    </submittedName>
</protein>
<dbReference type="Pfam" id="PF01551">
    <property type="entry name" value="Peptidase_M23"/>
    <property type="match status" value="1"/>
</dbReference>
<accession>A0A4R9LNQ5</accession>
<reference evidence="4" key="1">
    <citation type="journal article" date="2019" name="PLoS Negl. Trop. Dis.">
        <title>Revisiting the worldwide diversity of Leptospira species in the environment.</title>
        <authorList>
            <person name="Vincent A.T."/>
            <person name="Schiettekatte O."/>
            <person name="Bourhy P."/>
            <person name="Veyrier F.J."/>
            <person name="Picardeau M."/>
        </authorList>
    </citation>
    <scope>NUCLEOTIDE SEQUENCE [LARGE SCALE GENOMIC DNA]</scope>
    <source>
        <strain evidence="4">201400974</strain>
    </source>
</reference>
<comment type="caution">
    <text evidence="4">The sequence shown here is derived from an EMBL/GenBank/DDBJ whole genome shotgun (WGS) entry which is preliminary data.</text>
</comment>
<feature type="chain" id="PRO_5020851624" evidence="2">
    <location>
        <begin position="25"/>
        <end position="261"/>
    </location>
</feature>
<dbReference type="EMBL" id="RQHV01000053">
    <property type="protein sequence ID" value="TGN09128.1"/>
    <property type="molecule type" value="Genomic_DNA"/>
</dbReference>
<keyword evidence="1 2" id="KW-0732">Signal</keyword>
<dbReference type="PANTHER" id="PTHR21666:SF289">
    <property type="entry name" value="L-ALA--D-GLU ENDOPEPTIDASE"/>
    <property type="match status" value="1"/>
</dbReference>
<evidence type="ECO:0000313" key="4">
    <source>
        <dbReference type="EMBL" id="TGN09128.1"/>
    </source>
</evidence>
<dbReference type="Gene3D" id="2.70.70.10">
    <property type="entry name" value="Glucose Permease (Domain IIA)"/>
    <property type="match status" value="1"/>
</dbReference>
<dbReference type="InterPro" id="IPR016047">
    <property type="entry name" value="M23ase_b-sheet_dom"/>
</dbReference>
<gene>
    <name evidence="4" type="ORF">EHS11_12895</name>
</gene>
<evidence type="ECO:0000256" key="1">
    <source>
        <dbReference type="ARBA" id="ARBA00022729"/>
    </source>
</evidence>
<evidence type="ECO:0000259" key="3">
    <source>
        <dbReference type="Pfam" id="PF01551"/>
    </source>
</evidence>
<name>A0A4R9LNQ5_9LEPT</name>